<protein>
    <submittedName>
        <fullName evidence="1">Winged helix-turn-helix transcriptional regulator</fullName>
    </submittedName>
</protein>
<proteinExistence type="predicted"/>
<comment type="caution">
    <text evidence="1">The sequence shown here is derived from an EMBL/GenBank/DDBJ whole genome shotgun (WGS) entry which is preliminary data.</text>
</comment>
<gene>
    <name evidence="1" type="ORF">E5990_05060</name>
</gene>
<name>A0AC61S626_9BACT</name>
<reference evidence="1" key="1">
    <citation type="submission" date="2019-04" db="EMBL/GenBank/DDBJ databases">
        <title>Microbes associate with the intestines of laboratory mice.</title>
        <authorList>
            <person name="Navarre W."/>
            <person name="Wong E."/>
            <person name="Huang K.C."/>
            <person name="Tropini C."/>
            <person name="Ng K."/>
            <person name="Yu B."/>
        </authorList>
    </citation>
    <scope>NUCLEOTIDE SEQUENCE</scope>
    <source>
        <strain evidence="1">NM86_A22</strain>
    </source>
</reference>
<evidence type="ECO:0000313" key="2">
    <source>
        <dbReference type="Proteomes" id="UP000305401"/>
    </source>
</evidence>
<evidence type="ECO:0000313" key="1">
    <source>
        <dbReference type="EMBL" id="THG52546.1"/>
    </source>
</evidence>
<sequence>MLGEYKCLRFNEISKALPDISPKVLSTTLKTLESDGLVKRKLYSEVPPKVEYSITPKGNSLIPILDELIKWGTEQMH</sequence>
<organism evidence="1 2">
    <name type="scientific">Muribaculum caecicola</name>
    <dbReference type="NCBI Taxonomy" id="3038144"/>
    <lineage>
        <taxon>Bacteria</taxon>
        <taxon>Pseudomonadati</taxon>
        <taxon>Bacteroidota</taxon>
        <taxon>Bacteroidia</taxon>
        <taxon>Bacteroidales</taxon>
        <taxon>Muribaculaceae</taxon>
        <taxon>Muribaculum</taxon>
    </lineage>
</organism>
<dbReference type="Proteomes" id="UP000305401">
    <property type="component" value="Unassembled WGS sequence"/>
</dbReference>
<dbReference type="EMBL" id="SSTG01000044">
    <property type="protein sequence ID" value="THG52546.1"/>
    <property type="molecule type" value="Genomic_DNA"/>
</dbReference>
<accession>A0AC61S626</accession>
<keyword evidence="2" id="KW-1185">Reference proteome</keyword>